<dbReference type="PANTHER" id="PTHR35791">
    <property type="entry name" value="UPF0754 MEMBRANE PROTEIN YHEB"/>
    <property type="match status" value="1"/>
</dbReference>
<dbReference type="EMBL" id="BAABJX010000020">
    <property type="protein sequence ID" value="GAA4827845.1"/>
    <property type="molecule type" value="Genomic_DNA"/>
</dbReference>
<evidence type="ECO:0000256" key="1">
    <source>
        <dbReference type="ARBA" id="ARBA00004308"/>
    </source>
</evidence>
<feature type="transmembrane region" description="Helical" evidence="6">
    <location>
        <begin position="6"/>
        <end position="26"/>
    </location>
</feature>
<protein>
    <submittedName>
        <fullName evidence="7">DUF445 family protein</fullName>
    </submittedName>
</protein>
<proteinExistence type="inferred from homology"/>
<organism evidence="7 8">
    <name type="scientific">Algivirga pacifica</name>
    <dbReference type="NCBI Taxonomy" id="1162670"/>
    <lineage>
        <taxon>Bacteria</taxon>
        <taxon>Pseudomonadati</taxon>
        <taxon>Bacteroidota</taxon>
        <taxon>Cytophagia</taxon>
        <taxon>Cytophagales</taxon>
        <taxon>Flammeovirgaceae</taxon>
        <taxon>Algivirga</taxon>
    </lineage>
</organism>
<evidence type="ECO:0000313" key="7">
    <source>
        <dbReference type="EMBL" id="GAA4827845.1"/>
    </source>
</evidence>
<comment type="subcellular location">
    <subcellularLocation>
        <location evidence="1">Endomembrane system</location>
    </subcellularLocation>
</comment>
<keyword evidence="3 6" id="KW-0812">Transmembrane</keyword>
<gene>
    <name evidence="7" type="ORF">GCM10023331_10910</name>
</gene>
<dbReference type="Proteomes" id="UP001500298">
    <property type="component" value="Unassembled WGS sequence"/>
</dbReference>
<keyword evidence="8" id="KW-1185">Reference proteome</keyword>
<accession>A0ABP9D4K7</accession>
<evidence type="ECO:0000256" key="2">
    <source>
        <dbReference type="ARBA" id="ARBA00008053"/>
    </source>
</evidence>
<dbReference type="RefSeq" id="WP_345369884.1">
    <property type="nucleotide sequence ID" value="NZ_BAABJX010000020.1"/>
</dbReference>
<comment type="caution">
    <text evidence="7">The sequence shown here is derived from an EMBL/GenBank/DDBJ whole genome shotgun (WGS) entry which is preliminary data.</text>
</comment>
<evidence type="ECO:0000313" key="8">
    <source>
        <dbReference type="Proteomes" id="UP001500298"/>
    </source>
</evidence>
<dbReference type="Pfam" id="PF04286">
    <property type="entry name" value="DUF445"/>
    <property type="match status" value="1"/>
</dbReference>
<feature type="transmembrane region" description="Helical" evidence="6">
    <location>
        <begin position="174"/>
        <end position="196"/>
    </location>
</feature>
<evidence type="ECO:0000256" key="6">
    <source>
        <dbReference type="SAM" id="Phobius"/>
    </source>
</evidence>
<evidence type="ECO:0000256" key="5">
    <source>
        <dbReference type="ARBA" id="ARBA00023136"/>
    </source>
</evidence>
<dbReference type="PANTHER" id="PTHR35791:SF1">
    <property type="entry name" value="UPF0754 MEMBRANE PROTEIN YHEB"/>
    <property type="match status" value="1"/>
</dbReference>
<sequence>MLNYFLPVIAAAIGWFTNYVAIKMLFHPRRPVKVLFFTFHGIFPKRKPMLAQRLGRIVARDLFSPEMISAKINSNESHDQIKGAIMEQLDAFLEEKLKGAEAMLLMFGGDQMVTQIKVKVETMVDEMVPQMTVKISEKIDQVDIEQMVVQKVMEFSDEKFEDLLMSVIKKELTFIEVMGAVLGFMVGLLQLLLVSLSA</sequence>
<evidence type="ECO:0000256" key="3">
    <source>
        <dbReference type="ARBA" id="ARBA00022692"/>
    </source>
</evidence>
<dbReference type="InterPro" id="IPR007383">
    <property type="entry name" value="DUF445"/>
</dbReference>
<keyword evidence="4 6" id="KW-1133">Transmembrane helix</keyword>
<comment type="similarity">
    <text evidence="2">Belongs to the UPF0754 family.</text>
</comment>
<evidence type="ECO:0000256" key="4">
    <source>
        <dbReference type="ARBA" id="ARBA00022989"/>
    </source>
</evidence>
<name>A0ABP9D4K7_9BACT</name>
<keyword evidence="5 6" id="KW-0472">Membrane</keyword>
<reference evidence="8" key="1">
    <citation type="journal article" date="2019" name="Int. J. Syst. Evol. Microbiol.">
        <title>The Global Catalogue of Microorganisms (GCM) 10K type strain sequencing project: providing services to taxonomists for standard genome sequencing and annotation.</title>
        <authorList>
            <consortium name="The Broad Institute Genomics Platform"/>
            <consortium name="The Broad Institute Genome Sequencing Center for Infectious Disease"/>
            <person name="Wu L."/>
            <person name="Ma J."/>
        </authorList>
    </citation>
    <scope>NUCLEOTIDE SEQUENCE [LARGE SCALE GENOMIC DNA]</scope>
    <source>
        <strain evidence="8">JCM 18326</strain>
    </source>
</reference>